<feature type="region of interest" description="Disordered" evidence="1">
    <location>
        <begin position="1"/>
        <end position="25"/>
    </location>
</feature>
<feature type="compositionally biased region" description="Polar residues" evidence="1">
    <location>
        <begin position="163"/>
        <end position="195"/>
    </location>
</feature>
<gene>
    <name evidence="2" type="ORF">ARMSODRAFT_1026417</name>
</gene>
<feature type="region of interest" description="Disordered" evidence="1">
    <location>
        <begin position="271"/>
        <end position="298"/>
    </location>
</feature>
<sequence>MSQGPPRHWNDPPPPPRNSAGTYGLATTVPCPLLYELPLPEHALVSNHPCPQMENANAPEPIGRLEAPAPRSAHFTSISWPMATPIPRAPSPLDEDSPSPNESEFATPCLLPHPLPEGTVIPSIPTASTMSGLPSPTSTEKSSAPTAPRPGSYEDVMLRLTTIPETKSRWTNTLPSTEETPSNEPDRQQPSQQEYSPIEIGDYMVLQPVPSYRDHTESEPSRNSATWRSHYMPSLYNRETTPTWTESTYNDFDHFHYDEGTFRDQYHGPRTSCLVVGQGDNEAGGSNQPPTDPPQPSHEECLLQTKELLTLKERRLEELQQQLEEEEQVQDTHANLWRLNPSKGKKPDLPPPPPVSNKHHPLFERDNRWSVP</sequence>
<accession>A0A2H3B7F8</accession>
<proteinExistence type="predicted"/>
<feature type="region of interest" description="Disordered" evidence="1">
    <location>
        <begin position="322"/>
        <end position="372"/>
    </location>
</feature>
<reference evidence="3" key="1">
    <citation type="journal article" date="2017" name="Nat. Ecol. Evol.">
        <title>Genome expansion and lineage-specific genetic innovations in the forest pathogenic fungi Armillaria.</title>
        <authorList>
            <person name="Sipos G."/>
            <person name="Prasanna A.N."/>
            <person name="Walter M.C."/>
            <person name="O'Connor E."/>
            <person name="Balint B."/>
            <person name="Krizsan K."/>
            <person name="Kiss B."/>
            <person name="Hess J."/>
            <person name="Varga T."/>
            <person name="Slot J."/>
            <person name="Riley R."/>
            <person name="Boka B."/>
            <person name="Rigling D."/>
            <person name="Barry K."/>
            <person name="Lee J."/>
            <person name="Mihaltcheva S."/>
            <person name="LaButti K."/>
            <person name="Lipzen A."/>
            <person name="Waldron R."/>
            <person name="Moloney N.M."/>
            <person name="Sperisen C."/>
            <person name="Kredics L."/>
            <person name="Vagvoelgyi C."/>
            <person name="Patrignani A."/>
            <person name="Fitzpatrick D."/>
            <person name="Nagy I."/>
            <person name="Doyle S."/>
            <person name="Anderson J.B."/>
            <person name="Grigoriev I.V."/>
            <person name="Gueldener U."/>
            <person name="Muensterkoetter M."/>
            <person name="Nagy L.G."/>
        </authorList>
    </citation>
    <scope>NUCLEOTIDE SEQUENCE [LARGE SCALE GENOMIC DNA]</scope>
    <source>
        <strain evidence="3">28-4</strain>
    </source>
</reference>
<evidence type="ECO:0000256" key="1">
    <source>
        <dbReference type="SAM" id="MobiDB-lite"/>
    </source>
</evidence>
<dbReference type="EMBL" id="KZ293485">
    <property type="protein sequence ID" value="PBK60527.1"/>
    <property type="molecule type" value="Genomic_DNA"/>
</dbReference>
<feature type="compositionally biased region" description="Polar residues" evidence="1">
    <location>
        <begin position="125"/>
        <end position="145"/>
    </location>
</feature>
<keyword evidence="3" id="KW-1185">Reference proteome</keyword>
<evidence type="ECO:0000313" key="2">
    <source>
        <dbReference type="EMBL" id="PBK60527.1"/>
    </source>
</evidence>
<dbReference type="Proteomes" id="UP000218334">
    <property type="component" value="Unassembled WGS sequence"/>
</dbReference>
<feature type="compositionally biased region" description="Basic and acidic residues" evidence="1">
    <location>
        <begin position="361"/>
        <end position="372"/>
    </location>
</feature>
<organism evidence="2 3">
    <name type="scientific">Armillaria solidipes</name>
    <dbReference type="NCBI Taxonomy" id="1076256"/>
    <lineage>
        <taxon>Eukaryota</taxon>
        <taxon>Fungi</taxon>
        <taxon>Dikarya</taxon>
        <taxon>Basidiomycota</taxon>
        <taxon>Agaricomycotina</taxon>
        <taxon>Agaricomycetes</taxon>
        <taxon>Agaricomycetidae</taxon>
        <taxon>Agaricales</taxon>
        <taxon>Marasmiineae</taxon>
        <taxon>Physalacriaceae</taxon>
        <taxon>Armillaria</taxon>
    </lineage>
</organism>
<dbReference type="AlphaFoldDB" id="A0A2H3B7F8"/>
<feature type="region of interest" description="Disordered" evidence="1">
    <location>
        <begin position="80"/>
        <end position="203"/>
    </location>
</feature>
<evidence type="ECO:0000313" key="3">
    <source>
        <dbReference type="Proteomes" id="UP000218334"/>
    </source>
</evidence>
<protein>
    <submittedName>
        <fullName evidence="2">Uncharacterized protein</fullName>
    </submittedName>
</protein>
<name>A0A2H3B7F8_9AGAR</name>